<keyword evidence="5" id="KW-1185">Reference proteome</keyword>
<proteinExistence type="inferred from homology"/>
<dbReference type="PANTHER" id="PTHR33495:SF2">
    <property type="entry name" value="ANTI-SIGMA FACTOR ANTAGONIST TM_1081-RELATED"/>
    <property type="match status" value="1"/>
</dbReference>
<dbReference type="Gene3D" id="3.30.750.24">
    <property type="entry name" value="STAS domain"/>
    <property type="match status" value="1"/>
</dbReference>
<comment type="similarity">
    <text evidence="1 2">Belongs to the anti-sigma-factor antagonist family.</text>
</comment>
<dbReference type="PANTHER" id="PTHR33495">
    <property type="entry name" value="ANTI-SIGMA FACTOR ANTAGONIST TM_1081-RELATED-RELATED"/>
    <property type="match status" value="1"/>
</dbReference>
<feature type="domain" description="STAS" evidence="3">
    <location>
        <begin position="21"/>
        <end position="110"/>
    </location>
</feature>
<dbReference type="InterPro" id="IPR002645">
    <property type="entry name" value="STAS_dom"/>
</dbReference>
<dbReference type="PROSITE" id="PS50801">
    <property type="entry name" value="STAS"/>
    <property type="match status" value="1"/>
</dbReference>
<dbReference type="EMBL" id="JBHUIX010000003">
    <property type="protein sequence ID" value="MFD2172819.1"/>
    <property type="molecule type" value="Genomic_DNA"/>
</dbReference>
<evidence type="ECO:0000313" key="4">
    <source>
        <dbReference type="EMBL" id="MFD2172819.1"/>
    </source>
</evidence>
<accession>A0ABW5A4D4</accession>
<dbReference type="SUPFAM" id="SSF52091">
    <property type="entry name" value="SpoIIaa-like"/>
    <property type="match status" value="1"/>
</dbReference>
<protein>
    <recommendedName>
        <fullName evidence="2">Anti-sigma factor antagonist</fullName>
    </recommendedName>
</protein>
<dbReference type="InterPro" id="IPR003658">
    <property type="entry name" value="Anti-sigma_ant"/>
</dbReference>
<gene>
    <name evidence="4" type="ORF">ACFSM0_01820</name>
</gene>
<reference evidence="5" key="1">
    <citation type="journal article" date="2019" name="Int. J. Syst. Evol. Microbiol.">
        <title>The Global Catalogue of Microorganisms (GCM) 10K type strain sequencing project: providing services to taxonomists for standard genome sequencing and annotation.</title>
        <authorList>
            <consortium name="The Broad Institute Genomics Platform"/>
            <consortium name="The Broad Institute Genome Sequencing Center for Infectious Disease"/>
            <person name="Wu L."/>
            <person name="Ma J."/>
        </authorList>
    </citation>
    <scope>NUCLEOTIDE SEQUENCE [LARGE SCALE GENOMIC DNA]</scope>
    <source>
        <strain evidence="5">CCUG 55131</strain>
    </source>
</reference>
<evidence type="ECO:0000256" key="1">
    <source>
        <dbReference type="ARBA" id="ARBA00009013"/>
    </source>
</evidence>
<dbReference type="CDD" id="cd07043">
    <property type="entry name" value="STAS_anti-anti-sigma_factors"/>
    <property type="match status" value="1"/>
</dbReference>
<evidence type="ECO:0000313" key="5">
    <source>
        <dbReference type="Proteomes" id="UP001597413"/>
    </source>
</evidence>
<dbReference type="RefSeq" id="WP_377386288.1">
    <property type="nucleotide sequence ID" value="NZ_JBHUIX010000003.1"/>
</dbReference>
<evidence type="ECO:0000256" key="2">
    <source>
        <dbReference type="RuleBase" id="RU003749"/>
    </source>
</evidence>
<dbReference type="Pfam" id="PF01740">
    <property type="entry name" value="STAS"/>
    <property type="match status" value="1"/>
</dbReference>
<evidence type="ECO:0000259" key="3">
    <source>
        <dbReference type="PROSITE" id="PS50801"/>
    </source>
</evidence>
<dbReference type="InterPro" id="IPR036513">
    <property type="entry name" value="STAS_dom_sf"/>
</dbReference>
<organism evidence="4 5">
    <name type="scientific">Rhodobacter lacus</name>
    <dbReference type="NCBI Taxonomy" id="1641972"/>
    <lineage>
        <taxon>Bacteria</taxon>
        <taxon>Pseudomonadati</taxon>
        <taxon>Pseudomonadota</taxon>
        <taxon>Alphaproteobacteria</taxon>
        <taxon>Rhodobacterales</taxon>
        <taxon>Rhodobacter group</taxon>
        <taxon>Rhodobacter</taxon>
    </lineage>
</organism>
<dbReference type="NCBIfam" id="TIGR00377">
    <property type="entry name" value="ant_ant_sig"/>
    <property type="match status" value="1"/>
</dbReference>
<comment type="caution">
    <text evidence="4">The sequence shown here is derived from an EMBL/GenBank/DDBJ whole genome shotgun (WGS) entry which is preliminary data.</text>
</comment>
<dbReference type="Proteomes" id="UP001597413">
    <property type="component" value="Unassembled WGS sequence"/>
</dbReference>
<sequence>MNLYAEARAGALVVTVDEERLDAAIAIRFKDRMREVTLQPSQRVLLDLSRVDFLDSSGLGAVVAVMKALAPDRALELVGLTPNVERVFRLTRMDSVFTLHGDVESALRKGMRHAG</sequence>
<name>A0ABW5A4D4_9RHOB</name>